<proteinExistence type="predicted"/>
<dbReference type="Proteomes" id="UP000725649">
    <property type="component" value="Unassembled WGS sequence"/>
</dbReference>
<protein>
    <submittedName>
        <fullName evidence="3">M48 family metallopeptidase</fullName>
    </submittedName>
</protein>
<dbReference type="CDD" id="cd07344">
    <property type="entry name" value="M48_yhfN_like"/>
    <property type="match status" value="1"/>
</dbReference>
<comment type="caution">
    <text evidence="3">The sequence shown here is derived from an EMBL/GenBank/DDBJ whole genome shotgun (WGS) entry which is preliminary data.</text>
</comment>
<dbReference type="InterPro" id="IPR053136">
    <property type="entry name" value="UTP_pyrophosphatase-like"/>
</dbReference>
<evidence type="ECO:0000259" key="2">
    <source>
        <dbReference type="Pfam" id="PF01863"/>
    </source>
</evidence>
<reference evidence="3" key="1">
    <citation type="submission" date="2019-04" db="EMBL/GenBank/DDBJ databases">
        <title>Evolution of Biomass-Degrading Anaerobic Consortia Revealed by Metagenomics.</title>
        <authorList>
            <person name="Peng X."/>
        </authorList>
    </citation>
    <scope>NUCLEOTIDE SEQUENCE</scope>
    <source>
        <strain evidence="3">SIG66</strain>
    </source>
</reference>
<dbReference type="AlphaFoldDB" id="A0A928HFN2"/>
<evidence type="ECO:0000313" key="3">
    <source>
        <dbReference type="EMBL" id="MBE6420806.1"/>
    </source>
</evidence>
<dbReference type="PANTHER" id="PTHR30399">
    <property type="entry name" value="UNCHARACTERIZED PROTEIN YGJP"/>
    <property type="match status" value="1"/>
</dbReference>
<feature type="region of interest" description="Disordered" evidence="1">
    <location>
        <begin position="203"/>
        <end position="223"/>
    </location>
</feature>
<dbReference type="Pfam" id="PF01863">
    <property type="entry name" value="YgjP-like"/>
    <property type="match status" value="1"/>
</dbReference>
<gene>
    <name evidence="3" type="ORF">E7027_01475</name>
</gene>
<evidence type="ECO:0000256" key="1">
    <source>
        <dbReference type="SAM" id="MobiDB-lite"/>
    </source>
</evidence>
<dbReference type="Gene3D" id="3.30.2010.10">
    <property type="entry name" value="Metalloproteases ('zincins'), catalytic domain"/>
    <property type="match status" value="1"/>
</dbReference>
<dbReference type="InterPro" id="IPR002725">
    <property type="entry name" value="YgjP-like_metallopeptidase"/>
</dbReference>
<dbReference type="EMBL" id="SUVG01000002">
    <property type="protein sequence ID" value="MBE6420806.1"/>
    <property type="molecule type" value="Genomic_DNA"/>
</dbReference>
<name>A0A928HFN2_9BACT</name>
<accession>A0A928HFN2</accession>
<feature type="domain" description="YgjP-like metallopeptidase" evidence="2">
    <location>
        <begin position="44"/>
        <end position="191"/>
    </location>
</feature>
<evidence type="ECO:0000313" key="4">
    <source>
        <dbReference type="Proteomes" id="UP000725649"/>
    </source>
</evidence>
<organism evidence="3 4">
    <name type="scientific">Candidatus Avelusimicrobium gallicola</name>
    <dbReference type="NCBI Taxonomy" id="2562704"/>
    <lineage>
        <taxon>Bacteria</taxon>
        <taxon>Pseudomonadati</taxon>
        <taxon>Elusimicrobiota</taxon>
        <taxon>Elusimicrobia</taxon>
        <taxon>Elusimicrobiales</taxon>
        <taxon>Elusimicrobiaceae</taxon>
        <taxon>Candidatus Avelusimicrobium</taxon>
    </lineage>
</organism>
<sequence length="223" mass="25650">MADTQSIVSDVKLFIERLKKDLPEVFGKADEAAGENTLPSGENKVLYNGNLCEARMYLTPDQEPGVAFDGTVFHIYLASKADNPADLVTDWLKNKANETLKNKTKEWAEKIGVEFNNIVVKDQRTCWASCSGKKNINYSYRIVKMPLAVQDYLMVHELCHLVHMNHGQEYWELVGQFCPDYKLHRRWLNENKGSIFADVELTYKEEPTEEEQPAETQEKENSR</sequence>
<dbReference type="PANTHER" id="PTHR30399:SF1">
    <property type="entry name" value="UTP PYROPHOSPHATASE"/>
    <property type="match status" value="1"/>
</dbReference>